<feature type="transmembrane region" description="Helical" evidence="8">
    <location>
        <begin position="225"/>
        <end position="243"/>
    </location>
</feature>
<feature type="transmembrane region" description="Helical" evidence="8">
    <location>
        <begin position="168"/>
        <end position="192"/>
    </location>
</feature>
<name>A0A248UBW0_9HYPH</name>
<feature type="transmembrane region" description="Helical" evidence="8">
    <location>
        <begin position="6"/>
        <end position="25"/>
    </location>
</feature>
<dbReference type="GO" id="GO:0005886">
    <property type="term" value="C:plasma membrane"/>
    <property type="evidence" value="ECO:0007669"/>
    <property type="project" value="UniProtKB-SubCell"/>
</dbReference>
<evidence type="ECO:0000256" key="6">
    <source>
        <dbReference type="ARBA" id="ARBA00022989"/>
    </source>
</evidence>
<evidence type="ECO:0000256" key="4">
    <source>
        <dbReference type="ARBA" id="ARBA00022475"/>
    </source>
</evidence>
<feature type="transmembrane region" description="Helical" evidence="8">
    <location>
        <begin position="32"/>
        <end position="55"/>
    </location>
</feature>
<dbReference type="RefSeq" id="WP_095444925.1">
    <property type="nucleotide sequence ID" value="NZ_CP022603.1"/>
</dbReference>
<comment type="subcellular location">
    <subcellularLocation>
        <location evidence="1 8">Cell membrane</location>
        <topology evidence="1 8">Multi-pass membrane protein</topology>
    </subcellularLocation>
</comment>
<protein>
    <recommendedName>
        <fullName evidence="8">Probable membrane transporter protein</fullName>
    </recommendedName>
</protein>
<proteinExistence type="inferred from homology"/>
<dbReference type="Pfam" id="PF01925">
    <property type="entry name" value="TauE"/>
    <property type="match status" value="1"/>
</dbReference>
<evidence type="ECO:0000313" key="9">
    <source>
        <dbReference type="EMBL" id="ASV84082.1"/>
    </source>
</evidence>
<evidence type="ECO:0000256" key="8">
    <source>
        <dbReference type="RuleBase" id="RU363041"/>
    </source>
</evidence>
<feature type="transmembrane region" description="Helical" evidence="8">
    <location>
        <begin position="105"/>
        <end position="123"/>
    </location>
</feature>
<dbReference type="PANTHER" id="PTHR30269">
    <property type="entry name" value="TRANSMEMBRANE PROTEIN YFCA"/>
    <property type="match status" value="1"/>
</dbReference>
<evidence type="ECO:0000256" key="2">
    <source>
        <dbReference type="ARBA" id="ARBA00009142"/>
    </source>
</evidence>
<dbReference type="AlphaFoldDB" id="A0A248UBW0"/>
<keyword evidence="7 8" id="KW-0472">Membrane</keyword>
<feature type="transmembrane region" description="Helical" evidence="8">
    <location>
        <begin position="198"/>
        <end position="218"/>
    </location>
</feature>
<evidence type="ECO:0000256" key="5">
    <source>
        <dbReference type="ARBA" id="ARBA00022692"/>
    </source>
</evidence>
<dbReference type="EMBL" id="CP022603">
    <property type="protein sequence ID" value="ASV84082.1"/>
    <property type="molecule type" value="Genomic_DNA"/>
</dbReference>
<evidence type="ECO:0000313" key="10">
    <source>
        <dbReference type="Proteomes" id="UP000215256"/>
    </source>
</evidence>
<comment type="similarity">
    <text evidence="2 8">Belongs to the 4-toluene sulfonate uptake permease (TSUP) (TC 2.A.102) family.</text>
</comment>
<keyword evidence="6 8" id="KW-1133">Transmembrane helix</keyword>
<dbReference type="Proteomes" id="UP000215256">
    <property type="component" value="Chromosome 2"/>
</dbReference>
<organism evidence="9 10">
    <name type="scientific">Ochrobactrum quorumnocens</name>
    <dbReference type="NCBI Taxonomy" id="271865"/>
    <lineage>
        <taxon>Bacteria</taxon>
        <taxon>Pseudomonadati</taxon>
        <taxon>Pseudomonadota</taxon>
        <taxon>Alphaproteobacteria</taxon>
        <taxon>Hyphomicrobiales</taxon>
        <taxon>Brucellaceae</taxon>
        <taxon>Brucella/Ochrobactrum group</taxon>
        <taxon>Ochrobactrum</taxon>
    </lineage>
</organism>
<dbReference type="InterPro" id="IPR052017">
    <property type="entry name" value="TSUP"/>
</dbReference>
<dbReference type="OrthoDB" id="9800873at2"/>
<keyword evidence="5 8" id="KW-0812">Transmembrane</keyword>
<dbReference type="InterPro" id="IPR002781">
    <property type="entry name" value="TM_pro_TauE-like"/>
</dbReference>
<evidence type="ECO:0000256" key="7">
    <source>
        <dbReference type="ARBA" id="ARBA00023136"/>
    </source>
</evidence>
<sequence>MEQNAATIVIIVLTFLAAGAVKGVAGMGLPTVAMGVLGALVSPLTAAALLLVPSFVTNVWQLLTGPSFGALVVRLWPMMAAIVVGTLAGAAFLTSGNTDRGTTALGLALIVYAAYTLFARPFRISPRWERWSSPIVGLTTGFVTGGTGVFVIPAVPYIQSLGLERDDLVQALGLSFTVSTLALAAGLLWHGAVPAGELLASTLLIIPALTGMAAGQALRSWISPAAFRCVFLICLFLLGAEMASRSLW</sequence>
<keyword evidence="4 8" id="KW-1003">Cell membrane</keyword>
<feature type="transmembrane region" description="Helical" evidence="8">
    <location>
        <begin position="135"/>
        <end position="156"/>
    </location>
</feature>
<accession>A0A248UBW0</accession>
<gene>
    <name evidence="9" type="ORF">CES85_4874</name>
</gene>
<dbReference type="KEGG" id="och:CES85_4874"/>
<keyword evidence="3" id="KW-0813">Transport</keyword>
<feature type="transmembrane region" description="Helical" evidence="8">
    <location>
        <begin position="75"/>
        <end position="93"/>
    </location>
</feature>
<reference evidence="9 10" key="1">
    <citation type="submission" date="2017-07" db="EMBL/GenBank/DDBJ databases">
        <title>Phylogenetic study on the rhizospheric bacterium Ochrobactrum sp. A44.</title>
        <authorList>
            <person name="Krzyzanowska D.M."/>
            <person name="Ossowicki A."/>
            <person name="Rajewska M."/>
            <person name="Maciag T."/>
            <person name="Kaczynski Z."/>
            <person name="Czerwicka M."/>
            <person name="Jafra S."/>
        </authorList>
    </citation>
    <scope>NUCLEOTIDE SEQUENCE [LARGE SCALE GENOMIC DNA]</scope>
    <source>
        <strain evidence="9 10">A44</strain>
    </source>
</reference>
<evidence type="ECO:0000256" key="3">
    <source>
        <dbReference type="ARBA" id="ARBA00022448"/>
    </source>
</evidence>
<dbReference type="PANTHER" id="PTHR30269:SF32">
    <property type="entry name" value="MEMBRANE TRANSPORTER PROTEIN-RELATED"/>
    <property type="match status" value="1"/>
</dbReference>
<evidence type="ECO:0000256" key="1">
    <source>
        <dbReference type="ARBA" id="ARBA00004651"/>
    </source>
</evidence>